<comment type="caution">
    <text evidence="3">The sequence shown here is derived from an EMBL/GenBank/DDBJ whole genome shotgun (WGS) entry which is preliminary data.</text>
</comment>
<dbReference type="Proteomes" id="UP001152523">
    <property type="component" value="Unassembled WGS sequence"/>
</dbReference>
<organism evidence="3 4">
    <name type="scientific">Cuscuta epithymum</name>
    <dbReference type="NCBI Taxonomy" id="186058"/>
    <lineage>
        <taxon>Eukaryota</taxon>
        <taxon>Viridiplantae</taxon>
        <taxon>Streptophyta</taxon>
        <taxon>Embryophyta</taxon>
        <taxon>Tracheophyta</taxon>
        <taxon>Spermatophyta</taxon>
        <taxon>Magnoliopsida</taxon>
        <taxon>eudicotyledons</taxon>
        <taxon>Gunneridae</taxon>
        <taxon>Pentapetalae</taxon>
        <taxon>asterids</taxon>
        <taxon>lamiids</taxon>
        <taxon>Solanales</taxon>
        <taxon>Convolvulaceae</taxon>
        <taxon>Cuscuteae</taxon>
        <taxon>Cuscuta</taxon>
        <taxon>Cuscuta subgen. Cuscuta</taxon>
    </lineage>
</organism>
<protein>
    <recommendedName>
        <fullName evidence="2">Myb/SANT-like domain-containing protein</fullName>
    </recommendedName>
</protein>
<name>A0AAV0ECI1_9ASTE</name>
<evidence type="ECO:0000313" key="4">
    <source>
        <dbReference type="Proteomes" id="UP001152523"/>
    </source>
</evidence>
<dbReference type="EMBL" id="CAMAPF010000921">
    <property type="protein sequence ID" value="CAH9121684.1"/>
    <property type="molecule type" value="Genomic_DNA"/>
</dbReference>
<proteinExistence type="predicted"/>
<feature type="compositionally biased region" description="Polar residues" evidence="1">
    <location>
        <begin position="279"/>
        <end position="288"/>
    </location>
</feature>
<dbReference type="AlphaFoldDB" id="A0AAV0ECI1"/>
<feature type="domain" description="Myb/SANT-like" evidence="2">
    <location>
        <begin position="59"/>
        <end position="153"/>
    </location>
</feature>
<feature type="non-terminal residue" evidence="3">
    <location>
        <position position="372"/>
    </location>
</feature>
<dbReference type="InterPro" id="IPR024752">
    <property type="entry name" value="Myb/SANT-like_dom"/>
</dbReference>
<keyword evidence="4" id="KW-1185">Reference proteome</keyword>
<feature type="region of interest" description="Disordered" evidence="1">
    <location>
        <begin position="273"/>
        <end position="293"/>
    </location>
</feature>
<dbReference type="PANTHER" id="PTHR31704">
    <property type="entry name" value="MYB/SANT-LIKE DNA-BINDING DOMAIN PROTEIN-RELATED"/>
    <property type="match status" value="1"/>
</dbReference>
<dbReference type="PANTHER" id="PTHR31704:SF55">
    <property type="entry name" value="MYB_SANT-LIKE DNA-BINDING DOMAIN PROTEIN"/>
    <property type="match status" value="1"/>
</dbReference>
<reference evidence="3" key="1">
    <citation type="submission" date="2022-07" db="EMBL/GenBank/DDBJ databases">
        <authorList>
            <person name="Macas J."/>
            <person name="Novak P."/>
            <person name="Neumann P."/>
        </authorList>
    </citation>
    <scope>NUCLEOTIDE SEQUENCE</scope>
</reference>
<evidence type="ECO:0000259" key="2">
    <source>
        <dbReference type="Pfam" id="PF12776"/>
    </source>
</evidence>
<gene>
    <name evidence="3" type="ORF">CEPIT_LOCUS23892</name>
</gene>
<evidence type="ECO:0000313" key="3">
    <source>
        <dbReference type="EMBL" id="CAH9121684.1"/>
    </source>
</evidence>
<sequence length="372" mass="42115">MPPITRTPPFIFRHIRLSSSSSQYLVLHRTSPFLMAPERKRSIDETENTVENKGGRVVWSKSSLHILCDLCIKHVIKSKGKSGGVTSQRLAWKKIETEFERLTKFPWDKTKLKHKVDWMRNRWTLWKQLKAKDTGLGWDHVKGTIDASSDWWDLKIKENAKFESFQDEGIEPELECKMDQIFSCSAQGNLKYTPGNIASQEDLQPDMDDVYIPSPPPVVHHDTLNGENEYIGGGSTGNASWDDIWSEFNPMGTSPATPVRQNTQIQNDDVRAGKRNFEGDSSQSSKSARPNHVKKGGMAIFQDMCGGMMEVVAKRNESFNEVTRLMKDMIKSNSSTHESEYSLGEAMAKLICLDGLSSTSPEFFFACSMFED</sequence>
<accession>A0AAV0ECI1</accession>
<evidence type="ECO:0000256" key="1">
    <source>
        <dbReference type="SAM" id="MobiDB-lite"/>
    </source>
</evidence>
<dbReference type="Pfam" id="PF12776">
    <property type="entry name" value="Myb_DNA-bind_3"/>
    <property type="match status" value="1"/>
</dbReference>